<dbReference type="EMBL" id="RKMK01000032">
    <property type="protein sequence ID" value="RXG89544.1"/>
    <property type="molecule type" value="Genomic_DNA"/>
</dbReference>
<evidence type="ECO:0000313" key="2">
    <source>
        <dbReference type="Proteomes" id="UP000290174"/>
    </source>
</evidence>
<comment type="caution">
    <text evidence="1">The sequence shown here is derived from an EMBL/GenBank/DDBJ whole genome shotgun (WGS) entry which is preliminary data.</text>
</comment>
<sequence>MAWPLTLLLSLAFIAYNARLGRILGFGTHLVKKVAAGGVEIEINSETVERVQRQLHGTFEELVTDAADEYERMAEIQDIQTLLKNAVVANISDRPEGLRAAIHVNDVIFPDYLYQLVDYYPIGGGAHRRFSQRYGIIGRSWRSKTSHGTGDAFAGAGGSVQALVENWGMTEDEAHGQVNARPSCLSVIVRHQSIPVGVLFIDSKLKEAFGSDAVALALAKAIESSPSVILLGEAIAKTLAPLRTAAPSLKIKGPAR</sequence>
<organism evidence="1 2">
    <name type="scientific">Bradyrhizobium zhanjiangense</name>
    <dbReference type="NCBI Taxonomy" id="1325107"/>
    <lineage>
        <taxon>Bacteria</taxon>
        <taxon>Pseudomonadati</taxon>
        <taxon>Pseudomonadota</taxon>
        <taxon>Alphaproteobacteria</taxon>
        <taxon>Hyphomicrobiales</taxon>
        <taxon>Nitrobacteraceae</taxon>
        <taxon>Bradyrhizobium</taxon>
    </lineage>
</organism>
<protein>
    <recommendedName>
        <fullName evidence="3">GAF domain-containing protein</fullName>
    </recommendedName>
</protein>
<evidence type="ECO:0000313" key="1">
    <source>
        <dbReference type="EMBL" id="RXG89544.1"/>
    </source>
</evidence>
<dbReference type="Proteomes" id="UP000290174">
    <property type="component" value="Unassembled WGS sequence"/>
</dbReference>
<gene>
    <name evidence="1" type="ORF">EAS61_27675</name>
</gene>
<proteinExistence type="predicted"/>
<dbReference type="AlphaFoldDB" id="A0A4Q0QFQ6"/>
<name>A0A4Q0QFQ6_9BRAD</name>
<accession>A0A4Q0QFQ6</accession>
<reference evidence="1 2" key="1">
    <citation type="submission" date="2018-11" db="EMBL/GenBank/DDBJ databases">
        <title>Bradyrhizobium sp. nov., isolated from effective nodules of peanut in China.</title>
        <authorList>
            <person name="Li Y."/>
        </authorList>
    </citation>
    <scope>NUCLEOTIDE SEQUENCE [LARGE SCALE GENOMIC DNA]</scope>
    <source>
        <strain evidence="1 2">CCBAU 51770</strain>
    </source>
</reference>
<evidence type="ECO:0008006" key="3">
    <source>
        <dbReference type="Google" id="ProtNLM"/>
    </source>
</evidence>